<dbReference type="InterPro" id="IPR007219">
    <property type="entry name" value="XnlR_reg_dom"/>
</dbReference>
<dbReference type="Proteomes" id="UP000800035">
    <property type="component" value="Unassembled WGS sequence"/>
</dbReference>
<dbReference type="PANTHER" id="PTHR47654:SF5">
    <property type="entry name" value="TRANSCRIPTION FACTOR DOMAIN-CONTAINING PROTEIN"/>
    <property type="match status" value="1"/>
</dbReference>
<dbReference type="PANTHER" id="PTHR47654">
    <property type="entry name" value="ZN(II)2CYS6 TRANSCRIPTION FACTOR (EUROFUNG)-RELATED"/>
    <property type="match status" value="1"/>
</dbReference>
<proteinExistence type="predicted"/>
<feature type="domain" description="Xylanolytic transcriptional activator regulatory" evidence="3">
    <location>
        <begin position="299"/>
        <end position="372"/>
    </location>
</feature>
<dbReference type="GO" id="GO:0003677">
    <property type="term" value="F:DNA binding"/>
    <property type="evidence" value="ECO:0007669"/>
    <property type="project" value="InterPro"/>
</dbReference>
<dbReference type="CDD" id="cd12148">
    <property type="entry name" value="fungal_TF_MHR"/>
    <property type="match status" value="1"/>
</dbReference>
<evidence type="ECO:0000256" key="1">
    <source>
        <dbReference type="ARBA" id="ARBA00023242"/>
    </source>
</evidence>
<feature type="compositionally biased region" description="Basic and acidic residues" evidence="2">
    <location>
        <begin position="58"/>
        <end position="68"/>
    </location>
</feature>
<dbReference type="GO" id="GO:0006351">
    <property type="term" value="P:DNA-templated transcription"/>
    <property type="evidence" value="ECO:0007669"/>
    <property type="project" value="InterPro"/>
</dbReference>
<feature type="compositionally biased region" description="Polar residues" evidence="2">
    <location>
        <begin position="69"/>
        <end position="79"/>
    </location>
</feature>
<keyword evidence="5" id="KW-1185">Reference proteome</keyword>
<dbReference type="GO" id="GO:0008270">
    <property type="term" value="F:zinc ion binding"/>
    <property type="evidence" value="ECO:0007669"/>
    <property type="project" value="InterPro"/>
</dbReference>
<dbReference type="InterPro" id="IPR053230">
    <property type="entry name" value="Trans_reg_galc"/>
</dbReference>
<dbReference type="AlphaFoldDB" id="A0A6A5UB32"/>
<name>A0A6A5UB32_9PLEO</name>
<protein>
    <recommendedName>
        <fullName evidence="3">Xylanolytic transcriptional activator regulatory domain-containing protein</fullName>
    </recommendedName>
</protein>
<feature type="compositionally biased region" description="Low complexity" evidence="2">
    <location>
        <begin position="41"/>
        <end position="55"/>
    </location>
</feature>
<reference evidence="4" key="1">
    <citation type="journal article" date="2020" name="Stud. Mycol.">
        <title>101 Dothideomycetes genomes: a test case for predicting lifestyles and emergence of pathogens.</title>
        <authorList>
            <person name="Haridas S."/>
            <person name="Albert R."/>
            <person name="Binder M."/>
            <person name="Bloem J."/>
            <person name="Labutti K."/>
            <person name="Salamov A."/>
            <person name="Andreopoulos B."/>
            <person name="Baker S."/>
            <person name="Barry K."/>
            <person name="Bills G."/>
            <person name="Bluhm B."/>
            <person name="Cannon C."/>
            <person name="Castanera R."/>
            <person name="Culley D."/>
            <person name="Daum C."/>
            <person name="Ezra D."/>
            <person name="Gonzalez J."/>
            <person name="Henrissat B."/>
            <person name="Kuo A."/>
            <person name="Liang C."/>
            <person name="Lipzen A."/>
            <person name="Lutzoni F."/>
            <person name="Magnuson J."/>
            <person name="Mondo S."/>
            <person name="Nolan M."/>
            <person name="Ohm R."/>
            <person name="Pangilinan J."/>
            <person name="Park H.-J."/>
            <person name="Ramirez L."/>
            <person name="Alfaro M."/>
            <person name="Sun H."/>
            <person name="Tritt A."/>
            <person name="Yoshinaga Y."/>
            <person name="Zwiers L.-H."/>
            <person name="Turgeon B."/>
            <person name="Goodwin S."/>
            <person name="Spatafora J."/>
            <person name="Crous P."/>
            <person name="Grigoriev I."/>
        </authorList>
    </citation>
    <scope>NUCLEOTIDE SEQUENCE</scope>
    <source>
        <strain evidence="4">CBS 675.92</strain>
    </source>
</reference>
<dbReference type="OrthoDB" id="5296287at2759"/>
<sequence>METLVTFLKDLQLRADDSDKRAITDILRDIEDDDISSPTQARPSASGSASTSAPSHIHTREHSGHQSDEPSASGPNAASSRAEEEPPLTEGNSRELDSLDEDLLLSKAARETGFVGHNSAVAWLRNLQRDSFSNITGEKIQAGSTPATAETSFYLDGENLDLHIKVDPRFLPSTEHAVKLLSCFVATVHKSFPILPSNFPDQCSKYLAGVRSGLEFEVPNQWLALLNLCFAIGARYSHLISAEWQTKDERDHLTYMARAIHLLGGHGSLVVLSAPDLRLIQATGLMSFYYLAVGHVSRAWVMIGISIRLSMSLGLHLRNEDPSVPPAKKAMLARTWWGLHAIECLLSSITGRPCVLACEDSTVALLNEFADDDALPIGSTKGKSKAHQPLTPSYSDSHTRRIGKVDTYLDAHVSLGLITQQLLATLYAPRVASQPWSYIEKKIPSLLAELEEWRTHALPVENGQLMNPFQPPDGDREYTLLQFYYCSTKILITRPCLCRSERRSNNNGNTTVGFIRTTAAQCIQAAQEMASLLPDQPNIEGLYENTPWWSLVHYIMQALAVLLLELSFQDAQAAIIDPTTELHACVKKLISWLHIMRNTEPVALRAYKVVRHIPQNARHLQASADALLLETETGTYYEQPSHQSPHASMASPMTIDHQASTYNEQASSFTAGGTHDILSSGAQYTNYAPPPTHSQAYTHHSPNATQSPVNMQLLFDMQPQGLSEQFSQLLPQAPPVTQHFSYQYPYQFHHTSGNPSYYSNPFTTGFDQGVDVDAMWDMSLEGTGTGAQGPRFGQQEPRGEGEE</sequence>
<gene>
    <name evidence="4" type="ORF">CC80DRAFT_513688</name>
</gene>
<accession>A0A6A5UB32</accession>
<organism evidence="4 5">
    <name type="scientific">Byssothecium circinans</name>
    <dbReference type="NCBI Taxonomy" id="147558"/>
    <lineage>
        <taxon>Eukaryota</taxon>
        <taxon>Fungi</taxon>
        <taxon>Dikarya</taxon>
        <taxon>Ascomycota</taxon>
        <taxon>Pezizomycotina</taxon>
        <taxon>Dothideomycetes</taxon>
        <taxon>Pleosporomycetidae</taxon>
        <taxon>Pleosporales</taxon>
        <taxon>Massarineae</taxon>
        <taxon>Massarinaceae</taxon>
        <taxon>Byssothecium</taxon>
    </lineage>
</organism>
<evidence type="ECO:0000256" key="2">
    <source>
        <dbReference type="SAM" id="MobiDB-lite"/>
    </source>
</evidence>
<evidence type="ECO:0000313" key="5">
    <source>
        <dbReference type="Proteomes" id="UP000800035"/>
    </source>
</evidence>
<evidence type="ECO:0000259" key="3">
    <source>
        <dbReference type="SMART" id="SM00906"/>
    </source>
</evidence>
<keyword evidence="1" id="KW-0539">Nucleus</keyword>
<evidence type="ECO:0000313" key="4">
    <source>
        <dbReference type="EMBL" id="KAF1961012.1"/>
    </source>
</evidence>
<feature type="region of interest" description="Disordered" evidence="2">
    <location>
        <begin position="28"/>
        <end position="96"/>
    </location>
</feature>
<feature type="region of interest" description="Disordered" evidence="2">
    <location>
        <begin position="780"/>
        <end position="803"/>
    </location>
</feature>
<dbReference type="SMART" id="SM00906">
    <property type="entry name" value="Fungal_trans"/>
    <property type="match status" value="1"/>
</dbReference>
<dbReference type="Pfam" id="PF04082">
    <property type="entry name" value="Fungal_trans"/>
    <property type="match status" value="1"/>
</dbReference>
<feature type="region of interest" description="Disordered" evidence="2">
    <location>
        <begin position="681"/>
        <end position="704"/>
    </location>
</feature>
<feature type="compositionally biased region" description="Polar residues" evidence="2">
    <location>
        <begin position="693"/>
        <end position="704"/>
    </location>
</feature>
<dbReference type="EMBL" id="ML976982">
    <property type="protein sequence ID" value="KAF1961012.1"/>
    <property type="molecule type" value="Genomic_DNA"/>
</dbReference>